<feature type="compositionally biased region" description="Gly residues" evidence="1">
    <location>
        <begin position="39"/>
        <end position="54"/>
    </location>
</feature>
<keyword evidence="2" id="KW-0812">Transmembrane</keyword>
<evidence type="ECO:0000313" key="3">
    <source>
        <dbReference type="EMBL" id="RFS84131.1"/>
    </source>
</evidence>
<name>A0A372GFG6_9ACTN</name>
<feature type="region of interest" description="Disordered" evidence="1">
    <location>
        <begin position="171"/>
        <end position="204"/>
    </location>
</feature>
<keyword evidence="4" id="KW-1185">Reference proteome</keyword>
<evidence type="ECO:0000256" key="2">
    <source>
        <dbReference type="SAM" id="Phobius"/>
    </source>
</evidence>
<evidence type="ECO:0000313" key="4">
    <source>
        <dbReference type="Proteomes" id="UP000262882"/>
    </source>
</evidence>
<dbReference type="RefSeq" id="WP_117400818.1">
    <property type="nucleotide sequence ID" value="NZ_QVNQ01000005.1"/>
</dbReference>
<feature type="transmembrane region" description="Helical" evidence="2">
    <location>
        <begin position="100"/>
        <end position="121"/>
    </location>
</feature>
<dbReference type="OrthoDB" id="3478136at2"/>
<accession>A0A372GFG6</accession>
<reference evidence="3 4" key="1">
    <citation type="submission" date="2018-08" db="EMBL/GenBank/DDBJ databases">
        <title>Actinomadura spongicola sp. nov., isolated from marine sponge Leucetta chagosensis.</title>
        <authorList>
            <person name="Li L."/>
            <person name="Lin H.W."/>
        </authorList>
    </citation>
    <scope>NUCLEOTIDE SEQUENCE [LARGE SCALE GENOMIC DNA]</scope>
    <source>
        <strain evidence="3 4">LHW52907</strain>
    </source>
</reference>
<feature type="transmembrane region" description="Helical" evidence="2">
    <location>
        <begin position="67"/>
        <end position="88"/>
    </location>
</feature>
<dbReference type="AlphaFoldDB" id="A0A372GFG6"/>
<sequence length="204" mass="21051">MAALNGLDLAGIALNLVFLTIPGLALAKGLKRFRSPGQDPGGFPGETESGGRGGQVKAHLQRAGGQVASFVTIVAVLTAGLGLVPLARAGYELVAGVNEAAPAVVGVIVVAVLLVKGLVMARDLMDGKVDRPLLWLAPVPLLALLVWVAPVVVDQITDQAGQTVRMVVDQAKTDVQDREAEQPSGDKPGQDDEPRGSDTGEQGR</sequence>
<keyword evidence="2" id="KW-1133">Transmembrane helix</keyword>
<feature type="region of interest" description="Disordered" evidence="1">
    <location>
        <begin position="36"/>
        <end position="55"/>
    </location>
</feature>
<organism evidence="3 4">
    <name type="scientific">Actinomadura spongiicola</name>
    <dbReference type="NCBI Taxonomy" id="2303421"/>
    <lineage>
        <taxon>Bacteria</taxon>
        <taxon>Bacillati</taxon>
        <taxon>Actinomycetota</taxon>
        <taxon>Actinomycetes</taxon>
        <taxon>Streptosporangiales</taxon>
        <taxon>Thermomonosporaceae</taxon>
        <taxon>Actinomadura</taxon>
    </lineage>
</organism>
<proteinExistence type="predicted"/>
<keyword evidence="2" id="KW-0472">Membrane</keyword>
<feature type="transmembrane region" description="Helical" evidence="2">
    <location>
        <begin position="133"/>
        <end position="153"/>
    </location>
</feature>
<gene>
    <name evidence="3" type="ORF">D0T12_18400</name>
</gene>
<evidence type="ECO:0000256" key="1">
    <source>
        <dbReference type="SAM" id="MobiDB-lite"/>
    </source>
</evidence>
<comment type="caution">
    <text evidence="3">The sequence shown here is derived from an EMBL/GenBank/DDBJ whole genome shotgun (WGS) entry which is preliminary data.</text>
</comment>
<protein>
    <submittedName>
        <fullName evidence="3">Uncharacterized protein</fullName>
    </submittedName>
</protein>
<feature type="compositionally biased region" description="Basic and acidic residues" evidence="1">
    <location>
        <begin position="188"/>
        <end position="204"/>
    </location>
</feature>
<feature type="transmembrane region" description="Helical" evidence="2">
    <location>
        <begin position="6"/>
        <end position="27"/>
    </location>
</feature>
<feature type="compositionally biased region" description="Basic and acidic residues" evidence="1">
    <location>
        <begin position="171"/>
        <end position="181"/>
    </location>
</feature>
<dbReference type="EMBL" id="QVNQ01000005">
    <property type="protein sequence ID" value="RFS84131.1"/>
    <property type="molecule type" value="Genomic_DNA"/>
</dbReference>
<dbReference type="Proteomes" id="UP000262882">
    <property type="component" value="Unassembled WGS sequence"/>
</dbReference>